<name>A0ABY7SLW5_9RHOB</name>
<feature type="region of interest" description="Disordered" evidence="1">
    <location>
        <begin position="219"/>
        <end position="238"/>
    </location>
</feature>
<evidence type="ECO:0000313" key="3">
    <source>
        <dbReference type="Proteomes" id="UP001219349"/>
    </source>
</evidence>
<reference evidence="2 3" key="1">
    <citation type="submission" date="2021-01" db="EMBL/GenBank/DDBJ databases">
        <title>Biogeographic distribution of Paracoccus.</title>
        <authorList>
            <person name="Hollensteiner J."/>
            <person name="Leineberger J."/>
            <person name="Brinkhoff T."/>
            <person name="Daniel R."/>
        </authorList>
    </citation>
    <scope>NUCLEOTIDE SEQUENCE [LARGE SCALE GENOMIC DNA]</scope>
    <source>
        <strain evidence="2 3">KCTC 22803</strain>
    </source>
</reference>
<keyword evidence="3" id="KW-1185">Reference proteome</keyword>
<feature type="region of interest" description="Disordered" evidence="1">
    <location>
        <begin position="1"/>
        <end position="21"/>
    </location>
</feature>
<dbReference type="Pfam" id="PF12525">
    <property type="entry name" value="DUF3726"/>
    <property type="match status" value="1"/>
</dbReference>
<dbReference type="Proteomes" id="UP001219349">
    <property type="component" value="Chromosome"/>
</dbReference>
<dbReference type="RefSeq" id="WP_271883776.1">
    <property type="nucleotide sequence ID" value="NZ_CP067136.1"/>
</dbReference>
<gene>
    <name evidence="2" type="ORF">JHX87_16265</name>
</gene>
<proteinExistence type="predicted"/>
<accession>A0ABY7SLW5</accession>
<protein>
    <submittedName>
        <fullName evidence="2">DUF3726 domain-containing protein</fullName>
    </submittedName>
</protein>
<dbReference type="InterPro" id="IPR022201">
    <property type="entry name" value="DUF3726"/>
</dbReference>
<organism evidence="2 3">
    <name type="scientific">Paracoccus fistulariae</name>
    <dbReference type="NCBI Taxonomy" id="658446"/>
    <lineage>
        <taxon>Bacteria</taxon>
        <taxon>Pseudomonadati</taxon>
        <taxon>Pseudomonadota</taxon>
        <taxon>Alphaproteobacteria</taxon>
        <taxon>Rhodobacterales</taxon>
        <taxon>Paracoccaceae</taxon>
        <taxon>Paracoccus</taxon>
    </lineage>
</organism>
<evidence type="ECO:0000313" key="2">
    <source>
        <dbReference type="EMBL" id="WCR06997.1"/>
    </source>
</evidence>
<evidence type="ECO:0000256" key="1">
    <source>
        <dbReference type="SAM" id="MobiDB-lite"/>
    </source>
</evidence>
<dbReference type="EMBL" id="CP067136">
    <property type="protein sequence ID" value="WCR06997.1"/>
    <property type="molecule type" value="Genomic_DNA"/>
</dbReference>
<sequence length="238" mass="24697">MTGPSDPTRSGPPVPPKEVSEVQLSRNEIVALGTKAARGAGMEWGLAEEAGTAAGWLASMGLDGAGALLDQLQLAAGKGWPHICPVVARGRWRSAGSDPICPIALGATLCDFADLPEGIEDGDGLIIGPVSQPVLLLPFLAEIARRKAVLLELGWDDGTVLIGGSGQIDGDLAALHHANRILLRLSRRAGHGTWQDPAALRPISRQTMQKLTELAMKTTVPSTEASRAGAGAGTQDND</sequence>